<evidence type="ECO:0000313" key="2">
    <source>
        <dbReference type="Proteomes" id="UP001148018"/>
    </source>
</evidence>
<dbReference type="Proteomes" id="UP001148018">
    <property type="component" value="Unassembled WGS sequence"/>
</dbReference>
<comment type="caution">
    <text evidence="1">The sequence shown here is derived from an EMBL/GenBank/DDBJ whole genome shotgun (WGS) entry which is preliminary data.</text>
</comment>
<accession>A0A9Q0IHY0</accession>
<gene>
    <name evidence="1" type="ORF">NHX12_032110</name>
</gene>
<protein>
    <submittedName>
        <fullName evidence="1">Uncharacterized protein</fullName>
    </submittedName>
</protein>
<sequence>MYKCGACEVRYCGGGAGRLLPTPVAQRLLVVHDNRLLRHCGFQCKPSYRHAITITSCYQPASASMGATERAVPIAFDLHSHKAGATYLEAKQTACKC</sequence>
<dbReference type="EMBL" id="JANIIK010000047">
    <property type="protein sequence ID" value="KAJ3601137.1"/>
    <property type="molecule type" value="Genomic_DNA"/>
</dbReference>
<reference evidence="1" key="1">
    <citation type="submission" date="2022-07" db="EMBL/GenBank/DDBJ databases">
        <title>Chromosome-level genome of Muraenolepis orangiensis.</title>
        <authorList>
            <person name="Kim J."/>
        </authorList>
    </citation>
    <scope>NUCLEOTIDE SEQUENCE</scope>
    <source>
        <strain evidence="1">KU_S4_2022</strain>
        <tissue evidence="1">Muscle</tissue>
    </source>
</reference>
<keyword evidence="2" id="KW-1185">Reference proteome</keyword>
<proteinExistence type="predicted"/>
<dbReference type="AlphaFoldDB" id="A0A9Q0IHY0"/>
<name>A0A9Q0IHY0_9TELE</name>
<evidence type="ECO:0000313" key="1">
    <source>
        <dbReference type="EMBL" id="KAJ3601137.1"/>
    </source>
</evidence>
<organism evidence="1 2">
    <name type="scientific">Muraenolepis orangiensis</name>
    <name type="common">Patagonian moray cod</name>
    <dbReference type="NCBI Taxonomy" id="630683"/>
    <lineage>
        <taxon>Eukaryota</taxon>
        <taxon>Metazoa</taxon>
        <taxon>Chordata</taxon>
        <taxon>Craniata</taxon>
        <taxon>Vertebrata</taxon>
        <taxon>Euteleostomi</taxon>
        <taxon>Actinopterygii</taxon>
        <taxon>Neopterygii</taxon>
        <taxon>Teleostei</taxon>
        <taxon>Neoteleostei</taxon>
        <taxon>Acanthomorphata</taxon>
        <taxon>Zeiogadaria</taxon>
        <taxon>Gadariae</taxon>
        <taxon>Gadiformes</taxon>
        <taxon>Muraenolepidoidei</taxon>
        <taxon>Muraenolepididae</taxon>
        <taxon>Muraenolepis</taxon>
    </lineage>
</organism>